<dbReference type="Gene3D" id="3.90.25.10">
    <property type="entry name" value="UDP-galactose 4-epimerase, domain 1"/>
    <property type="match status" value="1"/>
</dbReference>
<dbReference type="InterPro" id="IPR036291">
    <property type="entry name" value="NAD(P)-bd_dom_sf"/>
</dbReference>
<dbReference type="Proteomes" id="UP001156320">
    <property type="component" value="Segment"/>
</dbReference>
<evidence type="ECO:0000313" key="3">
    <source>
        <dbReference type="EMBL" id="UYL64972.1"/>
    </source>
</evidence>
<keyword evidence="3" id="KW-0560">Oxidoreductase</keyword>
<protein>
    <submittedName>
        <fullName evidence="3">GDP-L-fucose synthase</fullName>
        <ecNumber evidence="3">1.1.1.271</ecNumber>
    </submittedName>
</protein>
<dbReference type="InterPro" id="IPR001509">
    <property type="entry name" value="Epimerase_deHydtase"/>
</dbReference>
<organism evidence="3 4">
    <name type="scientific">Methanophagales virus PBV300</name>
    <dbReference type="NCBI Taxonomy" id="2987731"/>
    <lineage>
        <taxon>Viruses</taxon>
        <taxon>Adnaviria</taxon>
        <taxon>Zilligvirae</taxon>
        <taxon>Taleaviricota</taxon>
        <taxon>Tokiviricetes</taxon>
        <taxon>Maximonvirales</taxon>
        <taxon>Ahmunviridae</taxon>
        <taxon>Yumkaaxvirus</taxon>
        <taxon>Yumkaaxvirus pescaderoense</taxon>
    </lineage>
</organism>
<proteinExistence type="inferred from homology"/>
<dbReference type="EMBL" id="OP413840">
    <property type="protein sequence ID" value="UYL64972.1"/>
    <property type="molecule type" value="Genomic_DNA"/>
</dbReference>
<dbReference type="EC" id="1.1.1.271" evidence="3"/>
<feature type="domain" description="NAD-dependent epimerase/dehydratase" evidence="2">
    <location>
        <begin position="3"/>
        <end position="242"/>
    </location>
</feature>
<evidence type="ECO:0000256" key="1">
    <source>
        <dbReference type="ARBA" id="ARBA00007637"/>
    </source>
</evidence>
<keyword evidence="4" id="KW-1185">Reference proteome</keyword>
<dbReference type="GO" id="GO:0050577">
    <property type="term" value="F:GDP-L-fucose synthase activity"/>
    <property type="evidence" value="ECO:0007669"/>
    <property type="project" value="UniProtKB-EC"/>
</dbReference>
<dbReference type="RefSeq" id="YP_010771910.1">
    <property type="nucleotide sequence ID" value="NC_074636.1"/>
</dbReference>
<reference evidence="3 4" key="1">
    <citation type="submission" date="2022-09" db="EMBL/GenBank/DDBJ databases">
        <title>Evolutionary Diversification of Methanotrophic Ca. Methanophagales (ANME-1) and Their Expansive Virome.</title>
        <authorList>
            <person name="Laso-Perez R."/>
            <person name="Wu F."/>
            <person name="Cremiere A."/>
            <person name="Speth D.R."/>
            <person name="Magyar J.S."/>
            <person name="Krupovic M."/>
            <person name="Orphan V.J."/>
        </authorList>
    </citation>
    <scope>NUCLEOTIDE SEQUENCE [LARGE SCALE GENOMIC DNA]</scope>
    <source>
        <strain evidence="3">PBV300</strain>
    </source>
</reference>
<sequence>MKILITGVGGFIGSHLAEHFVREGHDVSGLLRTVRVKSVLVRKGIHKDINLHHADIRDRDEVRNVFASEDFDCVIHCAAIAIVKRASNFPSWTFLTNVIGTLNVLECAEMAGVHKFIFQSTDKVYGEKMSASEDDAVVASGVYETSKACADLAVQSFMISSFCSEGRIDVIQIVRSCNIYGYDPYSPRIIPNTIKACLMNKSPIIYHEEGVPSQRQYLHISDLCAAYSTLLKHEESGIFNVGSYDVLSQEEVVKTILKFFPHIKPSYVEREERCGEIWAQSLAWDRMRLLGWKPRMKFEEGIKKTIEEFREYRW</sequence>
<dbReference type="PANTHER" id="PTHR43000">
    <property type="entry name" value="DTDP-D-GLUCOSE 4,6-DEHYDRATASE-RELATED"/>
    <property type="match status" value="1"/>
</dbReference>
<dbReference type="SUPFAM" id="SSF51735">
    <property type="entry name" value="NAD(P)-binding Rossmann-fold domains"/>
    <property type="match status" value="1"/>
</dbReference>
<evidence type="ECO:0000259" key="2">
    <source>
        <dbReference type="Pfam" id="PF01370"/>
    </source>
</evidence>
<name>A0ABY6GM44_9VIRU</name>
<dbReference type="Gene3D" id="3.40.50.720">
    <property type="entry name" value="NAD(P)-binding Rossmann-like Domain"/>
    <property type="match status" value="1"/>
</dbReference>
<gene>
    <name evidence="3" type="primary">fcl</name>
    <name evidence="3" type="ORF">JBCDKDKM_00010</name>
</gene>
<dbReference type="Pfam" id="PF01370">
    <property type="entry name" value="Epimerase"/>
    <property type="match status" value="1"/>
</dbReference>
<accession>A0ABY6GM44</accession>
<dbReference type="GeneID" id="80401615"/>
<comment type="similarity">
    <text evidence="1">Belongs to the NAD(P)-dependent epimerase/dehydratase family.</text>
</comment>
<evidence type="ECO:0000313" key="4">
    <source>
        <dbReference type="Proteomes" id="UP001156320"/>
    </source>
</evidence>